<feature type="domain" description="MATH" evidence="1">
    <location>
        <begin position="94"/>
        <end position="135"/>
    </location>
</feature>
<protein>
    <recommendedName>
        <fullName evidence="1">MATH domain-containing protein</fullName>
    </recommendedName>
</protein>
<accession>A0AAE9FIZ9</accession>
<sequence>MANNERGEAAPEEGHETETLGTLKIMMTAGNDEIDRSFKRKFEEITENLQIIEETVAKILKTNEDENKLRETSEVLNNQKELNSEKRFVLKHVFKNVAALEIGVPCFTEIVEKFNVKWYTLIERNEKHLGFVLFYSTPSWTNCATMKALLFVVVMIYGCNGMLPSSPNGTTTAEQNANPINGTEQTIVALEALRKFSEIVKNASSSKEPSKFDRLFEECFVFEKCSSSGSK</sequence>
<dbReference type="AlphaFoldDB" id="A0AAE9FIZ9"/>
<evidence type="ECO:0000313" key="2">
    <source>
        <dbReference type="EMBL" id="UMM44256.1"/>
    </source>
</evidence>
<dbReference type="EMBL" id="CP092625">
    <property type="protein sequence ID" value="UMM44256.1"/>
    <property type="molecule type" value="Genomic_DNA"/>
</dbReference>
<organism evidence="2 3">
    <name type="scientific">Caenorhabditis briggsae</name>
    <dbReference type="NCBI Taxonomy" id="6238"/>
    <lineage>
        <taxon>Eukaryota</taxon>
        <taxon>Metazoa</taxon>
        <taxon>Ecdysozoa</taxon>
        <taxon>Nematoda</taxon>
        <taxon>Chromadorea</taxon>
        <taxon>Rhabditida</taxon>
        <taxon>Rhabditina</taxon>
        <taxon>Rhabditomorpha</taxon>
        <taxon>Rhabditoidea</taxon>
        <taxon>Rhabditidae</taxon>
        <taxon>Peloderinae</taxon>
        <taxon>Caenorhabditis</taxon>
    </lineage>
</organism>
<dbReference type="Proteomes" id="UP000829354">
    <property type="component" value="Chromosome X"/>
</dbReference>
<dbReference type="Pfam" id="PF00917">
    <property type="entry name" value="MATH"/>
    <property type="match status" value="1"/>
</dbReference>
<proteinExistence type="predicted"/>
<reference evidence="2 3" key="1">
    <citation type="submission" date="2022-04" db="EMBL/GenBank/DDBJ databases">
        <title>Chromosome-level reference genomes for two strains of Caenorhabditis briggsae: an improved platform for comparative genomics.</title>
        <authorList>
            <person name="Stevens L."/>
            <person name="Andersen E."/>
        </authorList>
    </citation>
    <scope>NUCLEOTIDE SEQUENCE [LARGE SCALE GENOMIC DNA]</scope>
    <source>
        <strain evidence="2">VX34</strain>
        <tissue evidence="2">Whole-organism</tissue>
    </source>
</reference>
<evidence type="ECO:0000313" key="3">
    <source>
        <dbReference type="Proteomes" id="UP000829354"/>
    </source>
</evidence>
<name>A0AAE9FIZ9_CAEBR</name>
<dbReference type="InterPro" id="IPR002083">
    <property type="entry name" value="MATH/TRAF_dom"/>
</dbReference>
<gene>
    <name evidence="2" type="ORF">L5515_019440</name>
</gene>
<keyword evidence="3" id="KW-1185">Reference proteome</keyword>
<evidence type="ECO:0000259" key="1">
    <source>
        <dbReference type="Pfam" id="PF00917"/>
    </source>
</evidence>